<dbReference type="SUPFAM" id="SSF109854">
    <property type="entry name" value="DinB/YfiT-like putative metalloenzymes"/>
    <property type="match status" value="1"/>
</dbReference>
<evidence type="ECO:0000313" key="3">
    <source>
        <dbReference type="Proteomes" id="UP000320300"/>
    </source>
</evidence>
<sequence length="163" mass="18619">MNPHQPKVYADYPALVKGDALELLARQATEFPEFLESLSHKAGYAYAPGKWTIAEMAGHIIDTERILIYRLTAVIRGEQSPLPGFDEDEYVLRAHFPDRSLQSFAEEFNLMRRANLFLFRSLSEEELNRTGVASGKEISARRLMLTIAGHLLHHIAIIHERYL</sequence>
<dbReference type="AlphaFoldDB" id="A0A521DY54"/>
<dbReference type="Gene3D" id="1.20.120.450">
    <property type="entry name" value="dinb family like domain"/>
    <property type="match status" value="1"/>
</dbReference>
<protein>
    <submittedName>
        <fullName evidence="2">DinB superfamily protein</fullName>
    </submittedName>
</protein>
<dbReference type="Proteomes" id="UP000320300">
    <property type="component" value="Unassembled WGS sequence"/>
</dbReference>
<feature type="domain" description="DinB-like" evidence="1">
    <location>
        <begin position="24"/>
        <end position="158"/>
    </location>
</feature>
<evidence type="ECO:0000259" key="1">
    <source>
        <dbReference type="Pfam" id="PF12867"/>
    </source>
</evidence>
<keyword evidence="3" id="KW-1185">Reference proteome</keyword>
<gene>
    <name evidence="2" type="ORF">SAMN06265348_106296</name>
</gene>
<dbReference type="InterPro" id="IPR024775">
    <property type="entry name" value="DinB-like"/>
</dbReference>
<dbReference type="EMBL" id="FXTN01000006">
    <property type="protein sequence ID" value="SMO76011.1"/>
    <property type="molecule type" value="Genomic_DNA"/>
</dbReference>
<name>A0A521DY54_9SPHI</name>
<evidence type="ECO:0000313" key="2">
    <source>
        <dbReference type="EMBL" id="SMO76011.1"/>
    </source>
</evidence>
<proteinExistence type="predicted"/>
<accession>A0A521DY54</accession>
<dbReference type="OrthoDB" id="9793216at2"/>
<organism evidence="2 3">
    <name type="scientific">Pedobacter westerhofensis</name>
    <dbReference type="NCBI Taxonomy" id="425512"/>
    <lineage>
        <taxon>Bacteria</taxon>
        <taxon>Pseudomonadati</taxon>
        <taxon>Bacteroidota</taxon>
        <taxon>Sphingobacteriia</taxon>
        <taxon>Sphingobacteriales</taxon>
        <taxon>Sphingobacteriaceae</taxon>
        <taxon>Pedobacter</taxon>
    </lineage>
</organism>
<reference evidence="2 3" key="1">
    <citation type="submission" date="2017-05" db="EMBL/GenBank/DDBJ databases">
        <authorList>
            <person name="Varghese N."/>
            <person name="Submissions S."/>
        </authorList>
    </citation>
    <scope>NUCLEOTIDE SEQUENCE [LARGE SCALE GENOMIC DNA]</scope>
    <source>
        <strain evidence="2 3">DSM 19036</strain>
    </source>
</reference>
<dbReference type="RefSeq" id="WP_142528749.1">
    <property type="nucleotide sequence ID" value="NZ_CBCSJO010000006.1"/>
</dbReference>
<dbReference type="InterPro" id="IPR034660">
    <property type="entry name" value="DinB/YfiT-like"/>
</dbReference>
<dbReference type="Pfam" id="PF12867">
    <property type="entry name" value="DinB_2"/>
    <property type="match status" value="1"/>
</dbReference>